<dbReference type="InterPro" id="IPR016069">
    <property type="entry name" value="Translin_C"/>
</dbReference>
<comment type="subcellular location">
    <subcellularLocation>
        <location evidence="2">Cytoplasm</location>
    </subcellularLocation>
    <subcellularLocation>
        <location evidence="1">Nucleus</location>
    </subcellularLocation>
</comment>
<organism evidence="8 9">
    <name type="scientific">Plutella xylostella</name>
    <name type="common">Diamondback moth</name>
    <name type="synonym">Plutella maculipennis</name>
    <dbReference type="NCBI Taxonomy" id="51655"/>
    <lineage>
        <taxon>Eukaryota</taxon>
        <taxon>Metazoa</taxon>
        <taxon>Ecdysozoa</taxon>
        <taxon>Arthropoda</taxon>
        <taxon>Hexapoda</taxon>
        <taxon>Insecta</taxon>
        <taxon>Pterygota</taxon>
        <taxon>Neoptera</taxon>
        <taxon>Endopterygota</taxon>
        <taxon>Lepidoptera</taxon>
        <taxon>Glossata</taxon>
        <taxon>Ditrysia</taxon>
        <taxon>Yponomeutoidea</taxon>
        <taxon>Plutellidae</taxon>
        <taxon>Plutella</taxon>
    </lineage>
</organism>
<comment type="caution">
    <text evidence="8">The sequence shown here is derived from an EMBL/GenBank/DDBJ whole genome shotgun (WGS) entry which is preliminary data.</text>
</comment>
<keyword evidence="6" id="KW-0460">Magnesium</keyword>
<keyword evidence="5" id="KW-0539">Nucleus</keyword>
<comment type="similarity">
    <text evidence="3">Belongs to the translin family.</text>
</comment>
<keyword evidence="4" id="KW-0963">Cytoplasm</keyword>
<evidence type="ECO:0000256" key="5">
    <source>
        <dbReference type="ARBA" id="ARBA00023242"/>
    </source>
</evidence>
<gene>
    <name evidence="8" type="ORF">PLXY2_LOCUS79</name>
</gene>
<dbReference type="InterPro" id="IPR036081">
    <property type="entry name" value="Translin_sf"/>
</dbReference>
<protein>
    <submittedName>
        <fullName evidence="8">(diamondback moth) hypothetical protein</fullName>
    </submittedName>
</protein>
<dbReference type="GO" id="GO:0005634">
    <property type="term" value="C:nucleus"/>
    <property type="evidence" value="ECO:0007669"/>
    <property type="project" value="UniProtKB-SubCell"/>
</dbReference>
<feature type="region of interest" description="Disordered" evidence="7">
    <location>
        <begin position="1"/>
        <end position="30"/>
    </location>
</feature>
<keyword evidence="9" id="KW-1185">Reference proteome</keyword>
<name>A0A8S4CVV0_PLUXY</name>
<dbReference type="InterPro" id="IPR016068">
    <property type="entry name" value="Translin_N"/>
</dbReference>
<feature type="compositionally biased region" description="Basic residues" evidence="7">
    <location>
        <begin position="1"/>
        <end position="17"/>
    </location>
</feature>
<sequence length="299" mass="32096">MSGRGGGRHRQRARGGRAAREGGPAGAGGPVDAAAAGPVLAQFRAAAAALNDRHDRHERLVKLSRDITIESKRIIFLLHSAISVEEQEKATMDAMDRLNALIAGPIKAIGIELEQKPAYLHARAVSPGFQEFCEAYTFCYLMKHKELPPWSKLQNDFTYQIKNIEVEEQPERTVVTMLTQSDFLLGLADLSGELMRRAINSISRGIASDNQECHSCCQTTRDLFTGFVGLFGASKEVSRKLCVTRANVGKVEAALYALALRPAGAGDAGAGGAGAGGAGTARLRDWAEPPALSDDEGFY</sequence>
<dbReference type="GO" id="GO:0046872">
    <property type="term" value="F:metal ion binding"/>
    <property type="evidence" value="ECO:0007669"/>
    <property type="project" value="UniProtKB-KW"/>
</dbReference>
<dbReference type="GO" id="GO:0043565">
    <property type="term" value="F:sequence-specific DNA binding"/>
    <property type="evidence" value="ECO:0007669"/>
    <property type="project" value="InterPro"/>
</dbReference>
<dbReference type="PANTHER" id="PTHR10741">
    <property type="entry name" value="TRANSLIN AND TRANSLIN ASSOCIATED PROTEIN X"/>
    <property type="match status" value="1"/>
</dbReference>
<dbReference type="Gene3D" id="1.20.58.200">
    <property type="entry name" value="Translin, domain 2"/>
    <property type="match status" value="1"/>
</dbReference>
<evidence type="ECO:0000256" key="1">
    <source>
        <dbReference type="ARBA" id="ARBA00004123"/>
    </source>
</evidence>
<evidence type="ECO:0000256" key="2">
    <source>
        <dbReference type="ARBA" id="ARBA00004496"/>
    </source>
</evidence>
<dbReference type="EMBL" id="CAJHNJ030000001">
    <property type="protein sequence ID" value="CAG9086952.1"/>
    <property type="molecule type" value="Genomic_DNA"/>
</dbReference>
<keyword evidence="6" id="KW-0479">Metal-binding</keyword>
<dbReference type="InterPro" id="IPR002848">
    <property type="entry name" value="Translin_fam"/>
</dbReference>
<dbReference type="AlphaFoldDB" id="A0A8S4CVV0"/>
<evidence type="ECO:0000313" key="8">
    <source>
        <dbReference type="EMBL" id="CAG9086952.1"/>
    </source>
</evidence>
<evidence type="ECO:0000256" key="4">
    <source>
        <dbReference type="ARBA" id="ARBA00022490"/>
    </source>
</evidence>
<feature type="binding site" evidence="6">
    <location>
        <position position="134"/>
    </location>
    <ligand>
        <name>Mg(2+)</name>
        <dbReference type="ChEBI" id="CHEBI:18420"/>
    </ligand>
</feature>
<evidence type="ECO:0000256" key="3">
    <source>
        <dbReference type="ARBA" id="ARBA00005902"/>
    </source>
</evidence>
<proteinExistence type="inferred from homology"/>
<dbReference type="Gene3D" id="1.20.58.190">
    <property type="entry name" value="Translin, domain 1"/>
    <property type="match status" value="1"/>
</dbReference>
<dbReference type="Proteomes" id="UP000653454">
    <property type="component" value="Unassembled WGS sequence"/>
</dbReference>
<dbReference type="SUPFAM" id="SSF74784">
    <property type="entry name" value="Translin"/>
    <property type="match status" value="1"/>
</dbReference>
<dbReference type="CDD" id="cd14820">
    <property type="entry name" value="TRAX"/>
    <property type="match status" value="1"/>
</dbReference>
<feature type="binding site" evidence="6">
    <location>
        <position position="193"/>
    </location>
    <ligand>
        <name>Mg(2+)</name>
        <dbReference type="ChEBI" id="CHEBI:18420"/>
    </ligand>
</feature>
<dbReference type="GO" id="GO:0005737">
    <property type="term" value="C:cytoplasm"/>
    <property type="evidence" value="ECO:0007669"/>
    <property type="project" value="UniProtKB-SubCell"/>
</dbReference>
<evidence type="ECO:0000256" key="6">
    <source>
        <dbReference type="PIRSR" id="PIRSR602848-1"/>
    </source>
</evidence>
<evidence type="ECO:0000313" key="9">
    <source>
        <dbReference type="Proteomes" id="UP000653454"/>
    </source>
</evidence>
<accession>A0A8S4CVV0</accession>
<evidence type="ECO:0000256" key="7">
    <source>
        <dbReference type="SAM" id="MobiDB-lite"/>
    </source>
</evidence>
<dbReference type="Pfam" id="PF01997">
    <property type="entry name" value="Translin"/>
    <property type="match status" value="1"/>
</dbReference>
<reference evidence="8" key="1">
    <citation type="submission" date="2020-11" db="EMBL/GenBank/DDBJ databases">
        <authorList>
            <person name="Whiteford S."/>
        </authorList>
    </citation>
    <scope>NUCLEOTIDE SEQUENCE</scope>
</reference>
<feature type="region of interest" description="Disordered" evidence="7">
    <location>
        <begin position="276"/>
        <end position="299"/>
    </location>
</feature>